<protein>
    <submittedName>
        <fullName evidence="3">CHASE2 domain-containing protein</fullName>
    </submittedName>
</protein>
<keyword evidence="4" id="KW-1185">Reference proteome</keyword>
<gene>
    <name evidence="3" type="ORF">N6H18_11830</name>
</gene>
<evidence type="ECO:0000256" key="1">
    <source>
        <dbReference type="SAM" id="Phobius"/>
    </source>
</evidence>
<reference evidence="3" key="1">
    <citation type="submission" date="2022-09" db="EMBL/GenBank/DDBJ databases">
        <title>Comparative genomics and taxonomic characterization of three novel marine species of genus Reichenbachiella exhibiting antioxidant and polysaccharide degradation activities.</title>
        <authorList>
            <person name="Muhammad N."/>
            <person name="Lee Y.-J."/>
            <person name="Ko J."/>
            <person name="Kim S.-G."/>
        </authorList>
    </citation>
    <scope>NUCLEOTIDE SEQUENCE</scope>
    <source>
        <strain evidence="3">BKB1-1</strain>
    </source>
</reference>
<feature type="transmembrane region" description="Helical" evidence="1">
    <location>
        <begin position="319"/>
        <end position="337"/>
    </location>
</feature>
<proteinExistence type="predicted"/>
<dbReference type="RefSeq" id="WP_262308483.1">
    <property type="nucleotide sequence ID" value="NZ_CP106679.1"/>
</dbReference>
<dbReference type="InterPro" id="IPR007890">
    <property type="entry name" value="CHASE2"/>
</dbReference>
<accession>A0ABY6CKW3</accession>
<keyword evidence="1" id="KW-0812">Transmembrane</keyword>
<keyword evidence="1" id="KW-1133">Transmembrane helix</keyword>
<organism evidence="3 4">
    <name type="scientific">Reichenbachiella agarivorans</name>
    <dbReference type="NCBI Taxonomy" id="2979464"/>
    <lineage>
        <taxon>Bacteria</taxon>
        <taxon>Pseudomonadati</taxon>
        <taxon>Bacteroidota</taxon>
        <taxon>Cytophagia</taxon>
        <taxon>Cytophagales</taxon>
        <taxon>Reichenbachiellaceae</taxon>
        <taxon>Reichenbachiella</taxon>
    </lineage>
</organism>
<name>A0ABY6CKW3_9BACT</name>
<feature type="domain" description="CHASE2" evidence="2">
    <location>
        <begin position="40"/>
        <end position="332"/>
    </location>
</feature>
<keyword evidence="1" id="KW-0472">Membrane</keyword>
<evidence type="ECO:0000313" key="4">
    <source>
        <dbReference type="Proteomes" id="UP001065174"/>
    </source>
</evidence>
<dbReference type="Proteomes" id="UP001065174">
    <property type="component" value="Chromosome"/>
</dbReference>
<sequence length="414" mass="47019">MFKKFWLDTIYALVFILLLGFVVTQAFAFKIFDVFDPIGDAFADMESTDIVFSQLREDPLGEEEIVIVNVGNLNRQGIADLVNIISASEPRVIGMDMFFPDLKPDTLGDLALAYAFSQVENLVLVSKLELPNENESFDSLAVSNELFNQYAETAYANFITGAADQDDIKVCRTFAPKEYAKGELEYSLSIKLAYYMDSVKTLNFLDRNKDVEVINYRGNIFDYGATQAPITYFALDWYQVFDGQFDPELIKDKCVLFCFLGKELGDRQALEDKYFTPLNTHYAGKGHADMFGGVIHANIISMILAEDYIDEMNDNIETIIAIVLLYLNVALFAFIYHSLPKWYDGLTKLIQLIEAFSLFSLGLIIFNVYNYKIDTTWMILGVLIAGDALEVYFGVVKNLFTKEGRRELTELNKL</sequence>
<evidence type="ECO:0000259" key="2">
    <source>
        <dbReference type="SMART" id="SM01080"/>
    </source>
</evidence>
<feature type="transmembrane region" description="Helical" evidence="1">
    <location>
        <begin position="349"/>
        <end position="369"/>
    </location>
</feature>
<dbReference type="Pfam" id="PF05226">
    <property type="entry name" value="CHASE2"/>
    <property type="match status" value="1"/>
</dbReference>
<evidence type="ECO:0000313" key="3">
    <source>
        <dbReference type="EMBL" id="UXP31039.1"/>
    </source>
</evidence>
<dbReference type="EMBL" id="CP106679">
    <property type="protein sequence ID" value="UXP31039.1"/>
    <property type="molecule type" value="Genomic_DNA"/>
</dbReference>
<dbReference type="SMART" id="SM01080">
    <property type="entry name" value="CHASE2"/>
    <property type="match status" value="1"/>
</dbReference>